<protein>
    <submittedName>
        <fullName evidence="1">Uncharacterized protein</fullName>
    </submittedName>
</protein>
<reference evidence="1" key="1">
    <citation type="journal article" date="2021" name="Proc. Natl. Acad. Sci. U.S.A.">
        <title>A Catalog of Tens of Thousands of Viruses from Human Metagenomes Reveals Hidden Associations with Chronic Diseases.</title>
        <authorList>
            <person name="Tisza M.J."/>
            <person name="Buck C.B."/>
        </authorList>
    </citation>
    <scope>NUCLEOTIDE SEQUENCE</scope>
    <source>
        <strain evidence="1">CtatW3</strain>
    </source>
</reference>
<name>A0A8S5R3N9_9VIRU</name>
<proteinExistence type="predicted"/>
<organism evidence="1">
    <name type="scientific">Microviridae sp. ctatW3</name>
    <dbReference type="NCBI Taxonomy" id="2825001"/>
    <lineage>
        <taxon>Viruses</taxon>
        <taxon>Monodnaviria</taxon>
        <taxon>Sangervirae</taxon>
        <taxon>Phixviricota</taxon>
        <taxon>Malgrandaviricetes</taxon>
        <taxon>Petitvirales</taxon>
        <taxon>Microviridae</taxon>
    </lineage>
</organism>
<dbReference type="EMBL" id="BK057812">
    <property type="protein sequence ID" value="DAE25556.1"/>
    <property type="molecule type" value="Genomic_DNA"/>
</dbReference>
<accession>A0A8S5R3N9</accession>
<sequence length="60" mass="7011">MIQLMLVQPNSFSSIYCLIQKVLIMKWFIKILKVLEIALPFLKSLVESLSKDKDKKQDNV</sequence>
<evidence type="ECO:0000313" key="1">
    <source>
        <dbReference type="EMBL" id="DAE25556.1"/>
    </source>
</evidence>